<proteinExistence type="predicted"/>
<dbReference type="AlphaFoldDB" id="A0A5B7EQ22"/>
<evidence type="ECO:0000313" key="2">
    <source>
        <dbReference type="Proteomes" id="UP000324222"/>
    </source>
</evidence>
<organism evidence="1 2">
    <name type="scientific">Portunus trituberculatus</name>
    <name type="common">Swimming crab</name>
    <name type="synonym">Neptunus trituberculatus</name>
    <dbReference type="NCBI Taxonomy" id="210409"/>
    <lineage>
        <taxon>Eukaryota</taxon>
        <taxon>Metazoa</taxon>
        <taxon>Ecdysozoa</taxon>
        <taxon>Arthropoda</taxon>
        <taxon>Crustacea</taxon>
        <taxon>Multicrustacea</taxon>
        <taxon>Malacostraca</taxon>
        <taxon>Eumalacostraca</taxon>
        <taxon>Eucarida</taxon>
        <taxon>Decapoda</taxon>
        <taxon>Pleocyemata</taxon>
        <taxon>Brachyura</taxon>
        <taxon>Eubrachyura</taxon>
        <taxon>Portunoidea</taxon>
        <taxon>Portunidae</taxon>
        <taxon>Portuninae</taxon>
        <taxon>Portunus</taxon>
    </lineage>
</organism>
<protein>
    <submittedName>
        <fullName evidence="1">Uncharacterized protein</fullName>
    </submittedName>
</protein>
<gene>
    <name evidence="1" type="ORF">E2C01_028453</name>
</gene>
<dbReference type="EMBL" id="VSRR010003186">
    <property type="protein sequence ID" value="MPC35043.1"/>
    <property type="molecule type" value="Genomic_DNA"/>
</dbReference>
<name>A0A5B7EQ22_PORTR</name>
<reference evidence="1 2" key="1">
    <citation type="submission" date="2019-05" db="EMBL/GenBank/DDBJ databases">
        <title>Another draft genome of Portunus trituberculatus and its Hox gene families provides insights of decapod evolution.</title>
        <authorList>
            <person name="Jeong J.-H."/>
            <person name="Song I."/>
            <person name="Kim S."/>
            <person name="Choi T."/>
            <person name="Kim D."/>
            <person name="Ryu S."/>
            <person name="Kim W."/>
        </authorList>
    </citation>
    <scope>NUCLEOTIDE SEQUENCE [LARGE SCALE GENOMIC DNA]</scope>
    <source>
        <tissue evidence="1">Muscle</tissue>
    </source>
</reference>
<evidence type="ECO:0000313" key="1">
    <source>
        <dbReference type="EMBL" id="MPC35043.1"/>
    </source>
</evidence>
<comment type="caution">
    <text evidence="1">The sequence shown here is derived from an EMBL/GenBank/DDBJ whole genome shotgun (WGS) entry which is preliminary data.</text>
</comment>
<dbReference type="Proteomes" id="UP000324222">
    <property type="component" value="Unassembled WGS sequence"/>
</dbReference>
<accession>A0A5B7EQ22</accession>
<keyword evidence="2" id="KW-1185">Reference proteome</keyword>
<sequence length="103" mass="11556">MNGQYDLLFIHKQDKQSCLHLTSNSKSSSSLPVTPSVFLLKACDAKVEESLVLSRRLSSRGIWVCLETLQSLSFLPFPSATFFSHPDFTPLYLHSVPPCQIIE</sequence>